<evidence type="ECO:0000313" key="5">
    <source>
        <dbReference type="WBParaSite" id="BTMF_0001722101-mRNA-1"/>
    </source>
</evidence>
<keyword evidence="1" id="KW-1015">Disulfide bond</keyword>
<dbReference type="InterPro" id="IPR008139">
    <property type="entry name" value="SaposinB_dom"/>
</dbReference>
<sequence>MDAAKQMTLSKQLRKQIWNPKVFLALSPVVKSCRISVASQLPSRQMSCTIIGFCYTQKISCEICKNLFNVAVKLPRTPGDLFKQRLQLYCYSLEFLDTTCNMIVDEYHNQINEMSLDNNQTNSQHCKTLTLCG</sequence>
<name>A0A0R3RB05_9BILA</name>
<dbReference type="Proteomes" id="UP000280834">
    <property type="component" value="Unassembled WGS sequence"/>
</dbReference>
<feature type="domain" description="Saposin B-type" evidence="2">
    <location>
        <begin position="57"/>
        <end position="133"/>
    </location>
</feature>
<keyword evidence="4" id="KW-1185">Reference proteome</keyword>
<proteinExistence type="predicted"/>
<dbReference type="WBParaSite" id="BTMF_0001722101-mRNA-1">
    <property type="protein sequence ID" value="BTMF_0001722101-mRNA-1"/>
    <property type="gene ID" value="BTMF_0001722101"/>
</dbReference>
<evidence type="ECO:0000313" key="3">
    <source>
        <dbReference type="EMBL" id="VDO52872.1"/>
    </source>
</evidence>
<dbReference type="EMBL" id="UZAG01022208">
    <property type="protein sequence ID" value="VDO52872.1"/>
    <property type="molecule type" value="Genomic_DNA"/>
</dbReference>
<evidence type="ECO:0000259" key="2">
    <source>
        <dbReference type="PROSITE" id="PS50015"/>
    </source>
</evidence>
<dbReference type="SUPFAM" id="SSF47862">
    <property type="entry name" value="Saposin"/>
    <property type="match status" value="1"/>
</dbReference>
<dbReference type="InterPro" id="IPR011001">
    <property type="entry name" value="Saposin-like"/>
</dbReference>
<evidence type="ECO:0000313" key="4">
    <source>
        <dbReference type="Proteomes" id="UP000280834"/>
    </source>
</evidence>
<protein>
    <submittedName>
        <fullName evidence="5">Saposin B-type domain-containing protein</fullName>
    </submittedName>
</protein>
<dbReference type="Gene3D" id="1.10.225.10">
    <property type="entry name" value="Saposin-like"/>
    <property type="match status" value="1"/>
</dbReference>
<accession>A0A0R3RB05</accession>
<dbReference type="AlphaFoldDB" id="A0A0R3RB05"/>
<reference evidence="5" key="1">
    <citation type="submission" date="2017-02" db="UniProtKB">
        <authorList>
            <consortium name="WormBaseParasite"/>
        </authorList>
    </citation>
    <scope>IDENTIFICATION</scope>
</reference>
<reference evidence="3 4" key="2">
    <citation type="submission" date="2018-11" db="EMBL/GenBank/DDBJ databases">
        <authorList>
            <consortium name="Pathogen Informatics"/>
        </authorList>
    </citation>
    <scope>NUCLEOTIDE SEQUENCE [LARGE SCALE GENOMIC DNA]</scope>
</reference>
<organism evidence="5">
    <name type="scientific">Brugia timori</name>
    <dbReference type="NCBI Taxonomy" id="42155"/>
    <lineage>
        <taxon>Eukaryota</taxon>
        <taxon>Metazoa</taxon>
        <taxon>Ecdysozoa</taxon>
        <taxon>Nematoda</taxon>
        <taxon>Chromadorea</taxon>
        <taxon>Rhabditida</taxon>
        <taxon>Spirurina</taxon>
        <taxon>Spiruromorpha</taxon>
        <taxon>Filarioidea</taxon>
        <taxon>Onchocercidae</taxon>
        <taxon>Brugia</taxon>
    </lineage>
</organism>
<evidence type="ECO:0000256" key="1">
    <source>
        <dbReference type="ARBA" id="ARBA00023157"/>
    </source>
</evidence>
<gene>
    <name evidence="3" type="ORF">BTMF_LOCUS15188</name>
</gene>
<dbReference type="PROSITE" id="PS50015">
    <property type="entry name" value="SAP_B"/>
    <property type="match status" value="1"/>
</dbReference>